<keyword evidence="6" id="KW-0472">Membrane</keyword>
<dbReference type="Gene3D" id="3.30.1520.10">
    <property type="entry name" value="Phox-like domain"/>
    <property type="match status" value="1"/>
</dbReference>
<dbReference type="GO" id="GO:0032266">
    <property type="term" value="F:phosphatidylinositol-3-phosphate binding"/>
    <property type="evidence" value="ECO:0007669"/>
    <property type="project" value="InterPro"/>
</dbReference>
<evidence type="ECO:0000256" key="10">
    <source>
        <dbReference type="SAM" id="MobiDB-lite"/>
    </source>
</evidence>
<evidence type="ECO:0000256" key="6">
    <source>
        <dbReference type="ARBA" id="ARBA00023136"/>
    </source>
</evidence>
<evidence type="ECO:0000313" key="13">
    <source>
        <dbReference type="Proteomes" id="UP001172159"/>
    </source>
</evidence>
<comment type="similarity">
    <text evidence="3">Belongs to the YPT35 family.</text>
</comment>
<dbReference type="GO" id="GO:0034498">
    <property type="term" value="P:early endosome to Golgi transport"/>
    <property type="evidence" value="ECO:0007669"/>
    <property type="project" value="TreeGrafter"/>
</dbReference>
<evidence type="ECO:0000256" key="4">
    <source>
        <dbReference type="ARBA" id="ARBA00022554"/>
    </source>
</evidence>
<evidence type="ECO:0000256" key="3">
    <source>
        <dbReference type="ARBA" id="ARBA00007426"/>
    </source>
</evidence>
<dbReference type="InterPro" id="IPR037917">
    <property type="entry name" value="Ypt35_PX"/>
</dbReference>
<gene>
    <name evidence="12" type="ORF">B0T21DRAFT_398068</name>
</gene>
<feature type="compositionally biased region" description="Polar residues" evidence="10">
    <location>
        <begin position="81"/>
        <end position="111"/>
    </location>
</feature>
<organism evidence="12 13">
    <name type="scientific">Apiosordaria backusii</name>
    <dbReference type="NCBI Taxonomy" id="314023"/>
    <lineage>
        <taxon>Eukaryota</taxon>
        <taxon>Fungi</taxon>
        <taxon>Dikarya</taxon>
        <taxon>Ascomycota</taxon>
        <taxon>Pezizomycotina</taxon>
        <taxon>Sordariomycetes</taxon>
        <taxon>Sordariomycetidae</taxon>
        <taxon>Sordariales</taxon>
        <taxon>Lasiosphaeriaceae</taxon>
        <taxon>Apiosordaria</taxon>
    </lineage>
</organism>
<dbReference type="Pfam" id="PF00787">
    <property type="entry name" value="PX"/>
    <property type="match status" value="1"/>
</dbReference>
<keyword evidence="4" id="KW-0926">Vacuole</keyword>
<dbReference type="SUPFAM" id="SSF64268">
    <property type="entry name" value="PX domain"/>
    <property type="match status" value="1"/>
</dbReference>
<feature type="compositionally biased region" description="Acidic residues" evidence="10">
    <location>
        <begin position="56"/>
        <end position="65"/>
    </location>
</feature>
<keyword evidence="5" id="KW-0967">Endosome</keyword>
<dbReference type="PANTHER" id="PTHR10555:SF170">
    <property type="entry name" value="FI18122P1"/>
    <property type="match status" value="1"/>
</dbReference>
<dbReference type="EMBL" id="JAUKTV010000001">
    <property type="protein sequence ID" value="KAK0747777.1"/>
    <property type="molecule type" value="Genomic_DNA"/>
</dbReference>
<evidence type="ECO:0000256" key="7">
    <source>
        <dbReference type="ARBA" id="ARBA00033728"/>
    </source>
</evidence>
<dbReference type="InterPro" id="IPR001683">
    <property type="entry name" value="PX_dom"/>
</dbReference>
<dbReference type="CDD" id="cd07280">
    <property type="entry name" value="PX_YPT35"/>
    <property type="match status" value="1"/>
</dbReference>
<reference evidence="12" key="1">
    <citation type="submission" date="2023-06" db="EMBL/GenBank/DDBJ databases">
        <title>Genome-scale phylogeny and comparative genomics of the fungal order Sordariales.</title>
        <authorList>
            <consortium name="Lawrence Berkeley National Laboratory"/>
            <person name="Hensen N."/>
            <person name="Bonometti L."/>
            <person name="Westerberg I."/>
            <person name="Brannstrom I.O."/>
            <person name="Guillou S."/>
            <person name="Cros-Aarteil S."/>
            <person name="Calhoun S."/>
            <person name="Haridas S."/>
            <person name="Kuo A."/>
            <person name="Mondo S."/>
            <person name="Pangilinan J."/>
            <person name="Riley R."/>
            <person name="Labutti K."/>
            <person name="Andreopoulos B."/>
            <person name="Lipzen A."/>
            <person name="Chen C."/>
            <person name="Yanf M."/>
            <person name="Daum C."/>
            <person name="Ng V."/>
            <person name="Clum A."/>
            <person name="Steindorff A."/>
            <person name="Ohm R."/>
            <person name="Martin F."/>
            <person name="Silar P."/>
            <person name="Natvig D."/>
            <person name="Lalanne C."/>
            <person name="Gautier V."/>
            <person name="Ament-Velasquez S.L."/>
            <person name="Kruys A."/>
            <person name="Hutchinson M.I."/>
            <person name="Powell A.J."/>
            <person name="Barry K."/>
            <person name="Miller A.N."/>
            <person name="Grigoriev I.V."/>
            <person name="Debuchy R."/>
            <person name="Gladieux P."/>
            <person name="Thoren M.H."/>
            <person name="Johannesson H."/>
        </authorList>
    </citation>
    <scope>NUCLEOTIDE SEQUENCE</scope>
    <source>
        <strain evidence="12">CBS 540.89</strain>
    </source>
</reference>
<dbReference type="PROSITE" id="PS50195">
    <property type="entry name" value="PX"/>
    <property type="match status" value="1"/>
</dbReference>
<feature type="region of interest" description="Disordered" evidence="10">
    <location>
        <begin position="1"/>
        <end position="111"/>
    </location>
</feature>
<comment type="caution">
    <text evidence="12">The sequence shown here is derived from an EMBL/GenBank/DDBJ whole genome shotgun (WGS) entry which is preliminary data.</text>
</comment>
<evidence type="ECO:0000256" key="8">
    <source>
        <dbReference type="ARBA" id="ARBA00033774"/>
    </source>
</evidence>
<dbReference type="PANTHER" id="PTHR10555">
    <property type="entry name" value="SORTING NEXIN"/>
    <property type="match status" value="1"/>
</dbReference>
<proteinExistence type="inferred from homology"/>
<feature type="compositionally biased region" description="Polar residues" evidence="10">
    <location>
        <begin position="30"/>
        <end position="49"/>
    </location>
</feature>
<evidence type="ECO:0000256" key="5">
    <source>
        <dbReference type="ARBA" id="ARBA00022753"/>
    </source>
</evidence>
<evidence type="ECO:0000256" key="2">
    <source>
        <dbReference type="ARBA" id="ARBA00004177"/>
    </source>
</evidence>
<comment type="function">
    <text evidence="7">Recruits the lipid transfer protein VPS13 to endosomal and vacuolar membranes.</text>
</comment>
<evidence type="ECO:0000313" key="12">
    <source>
        <dbReference type="EMBL" id="KAK0747777.1"/>
    </source>
</evidence>
<dbReference type="Proteomes" id="UP001172159">
    <property type="component" value="Unassembled WGS sequence"/>
</dbReference>
<protein>
    <recommendedName>
        <fullName evidence="8">Endosomal/vacuolar adapter protein YPT35</fullName>
    </recommendedName>
    <alternativeName>
        <fullName evidence="9">PX domain-containing protein YPT35</fullName>
    </alternativeName>
</protein>
<evidence type="ECO:0000259" key="11">
    <source>
        <dbReference type="PROSITE" id="PS50195"/>
    </source>
</evidence>
<evidence type="ECO:0000256" key="1">
    <source>
        <dbReference type="ARBA" id="ARBA00004148"/>
    </source>
</evidence>
<dbReference type="AlphaFoldDB" id="A0AA40EYA5"/>
<feature type="domain" description="PX" evidence="11">
    <location>
        <begin position="161"/>
        <end position="271"/>
    </location>
</feature>
<evidence type="ECO:0000256" key="9">
    <source>
        <dbReference type="ARBA" id="ARBA00033785"/>
    </source>
</evidence>
<feature type="region of interest" description="Disordered" evidence="10">
    <location>
        <begin position="128"/>
        <end position="154"/>
    </location>
</feature>
<keyword evidence="13" id="KW-1185">Reference proteome</keyword>
<accession>A0AA40EYA5</accession>
<dbReference type="GO" id="GO:0010008">
    <property type="term" value="C:endosome membrane"/>
    <property type="evidence" value="ECO:0007669"/>
    <property type="project" value="UniProtKB-SubCell"/>
</dbReference>
<dbReference type="InterPro" id="IPR036871">
    <property type="entry name" value="PX_dom_sf"/>
</dbReference>
<sequence length="271" mass="30257">MASESEHGHSQAQHAPAQPRLLDSNKRESFTNMSSTTNGQAAPDSNTPRRSPLFDDGAEDDDDDVASTTSSSNHDNDNTEHVTSPSVTSPPYWHSTNHPPNRTTSSSSNLRPLSTASLESVLPPGAITLQDNESETPSHYHHHQISPTTPQDRNKSCWARSVTITDYITINTSHTNLGAFTVWNVSVETLEGPRINIRKRYSEFDDLRKKLIMTFPGFEAAVPELPPKSIMKRFQHKFLEKRRGGLQYFLNCILLNPEFSGAPVVREFLFS</sequence>
<comment type="subcellular location">
    <subcellularLocation>
        <location evidence="2">Endosome</location>
    </subcellularLocation>
    <subcellularLocation>
        <location evidence="1">Vacuole membrane</location>
        <topology evidence="1">Peripheral membrane protein</topology>
    </subcellularLocation>
</comment>
<dbReference type="GO" id="GO:0005829">
    <property type="term" value="C:cytosol"/>
    <property type="evidence" value="ECO:0007669"/>
    <property type="project" value="GOC"/>
</dbReference>
<dbReference type="SMART" id="SM00312">
    <property type="entry name" value="PX"/>
    <property type="match status" value="1"/>
</dbReference>
<dbReference type="GO" id="GO:0005774">
    <property type="term" value="C:vacuolar membrane"/>
    <property type="evidence" value="ECO:0007669"/>
    <property type="project" value="UniProtKB-SubCell"/>
</dbReference>
<name>A0AA40EYA5_9PEZI</name>